<sequence length="379" mass="42941">MWCAECESIDEYFYSNTYFWLFLPTSEAIDKVTKMAEYAKYPLENVEHRCLRVQVEQGQTGNFLNQLNGCLDGPEFGGTKVTTSAQPSQLSIEEIGRMTTAEVLTRRYQAQWLAQAMDKHSYESWFQPIVRAGSDVTDPSIFAHESLFRIFDANESLIPPGFAFSLAEQSNLLFALDLTARRSAVEYFSRAKLKGKVFINFNPSSIYDPAYCLRATASAINELGLKPADVVFEIVETHRANDMNHLKGILSFYRSSGFGVALDDIGSGWSGLNLLEQLRPDYVKIDMELISGIDENAYKQNIVKHLIQIARKNRTEVIAEGIETEAEAEMLTELGADYLQGYYFAKPKRYSDRISAEERESIYQSTRPIEEAKKAHQLS</sequence>
<dbReference type="RefSeq" id="WP_105934597.1">
    <property type="nucleotide sequence ID" value="NZ_PVNP01000108.1"/>
</dbReference>
<feature type="compositionally biased region" description="Basic and acidic residues" evidence="1">
    <location>
        <begin position="368"/>
        <end position="379"/>
    </location>
</feature>
<dbReference type="AlphaFoldDB" id="A0A2S9VAT9"/>
<dbReference type="PROSITE" id="PS50883">
    <property type="entry name" value="EAL"/>
    <property type="match status" value="1"/>
</dbReference>
<reference evidence="4" key="1">
    <citation type="journal article" date="2020" name="Int. J. Syst. Evol. Microbiol.">
        <title>Alteromonas alba sp. nov., a marine bacterium isolated from the seawater of the West Pacific Ocean.</title>
        <authorList>
            <person name="Sun C."/>
            <person name="Wu Y.-H."/>
            <person name="Xamxidin M."/>
            <person name="Cheng H."/>
            <person name="Xu X.-W."/>
        </authorList>
    </citation>
    <scope>NUCLEOTIDE SEQUENCE [LARGE SCALE GENOMIC DNA]</scope>
    <source>
        <strain evidence="4">190</strain>
    </source>
</reference>
<dbReference type="InterPro" id="IPR035919">
    <property type="entry name" value="EAL_sf"/>
</dbReference>
<dbReference type="OrthoDB" id="1673646at2"/>
<dbReference type="Gene3D" id="3.20.20.450">
    <property type="entry name" value="EAL domain"/>
    <property type="match status" value="1"/>
</dbReference>
<dbReference type="SUPFAM" id="SSF141868">
    <property type="entry name" value="EAL domain-like"/>
    <property type="match status" value="1"/>
</dbReference>
<feature type="domain" description="EAL" evidence="2">
    <location>
        <begin position="106"/>
        <end position="361"/>
    </location>
</feature>
<comment type="caution">
    <text evidence="3">The sequence shown here is derived from an EMBL/GenBank/DDBJ whole genome shotgun (WGS) entry which is preliminary data.</text>
</comment>
<name>A0A2S9VAT9_9ALTE</name>
<protein>
    <submittedName>
        <fullName evidence="3">EAL domain-containing protein</fullName>
    </submittedName>
</protein>
<evidence type="ECO:0000313" key="4">
    <source>
        <dbReference type="Proteomes" id="UP000238949"/>
    </source>
</evidence>
<dbReference type="Pfam" id="PF00563">
    <property type="entry name" value="EAL"/>
    <property type="match status" value="1"/>
</dbReference>
<dbReference type="PANTHER" id="PTHR33121">
    <property type="entry name" value="CYCLIC DI-GMP PHOSPHODIESTERASE PDEF"/>
    <property type="match status" value="1"/>
</dbReference>
<dbReference type="CDD" id="cd01948">
    <property type="entry name" value="EAL"/>
    <property type="match status" value="1"/>
</dbReference>
<dbReference type="PANTHER" id="PTHR33121:SF15">
    <property type="entry name" value="BLUE LIGHT- AND TEMPERATURE-REGULATED ANTIREPRESSOR BLUF"/>
    <property type="match status" value="1"/>
</dbReference>
<keyword evidence="4" id="KW-1185">Reference proteome</keyword>
<dbReference type="InterPro" id="IPR050706">
    <property type="entry name" value="Cyclic-di-GMP_PDE-like"/>
</dbReference>
<evidence type="ECO:0000256" key="1">
    <source>
        <dbReference type="SAM" id="MobiDB-lite"/>
    </source>
</evidence>
<feature type="region of interest" description="Disordered" evidence="1">
    <location>
        <begin position="357"/>
        <end position="379"/>
    </location>
</feature>
<dbReference type="InterPro" id="IPR001633">
    <property type="entry name" value="EAL_dom"/>
</dbReference>
<evidence type="ECO:0000259" key="2">
    <source>
        <dbReference type="PROSITE" id="PS50883"/>
    </source>
</evidence>
<dbReference type="GO" id="GO:0071111">
    <property type="term" value="F:cyclic-guanylate-specific phosphodiesterase activity"/>
    <property type="evidence" value="ECO:0007669"/>
    <property type="project" value="InterPro"/>
</dbReference>
<accession>A0A2S9VAT9</accession>
<dbReference type="Proteomes" id="UP000238949">
    <property type="component" value="Unassembled WGS sequence"/>
</dbReference>
<proteinExistence type="predicted"/>
<gene>
    <name evidence="3" type="ORF">C6Y40_10830</name>
</gene>
<dbReference type="SMART" id="SM00052">
    <property type="entry name" value="EAL"/>
    <property type="match status" value="1"/>
</dbReference>
<evidence type="ECO:0000313" key="3">
    <source>
        <dbReference type="EMBL" id="PRO73544.1"/>
    </source>
</evidence>
<dbReference type="EMBL" id="PVNP01000108">
    <property type="protein sequence ID" value="PRO73544.1"/>
    <property type="molecule type" value="Genomic_DNA"/>
</dbReference>
<organism evidence="3 4">
    <name type="scientific">Alteromonas alba</name>
    <dbReference type="NCBI Taxonomy" id="2079529"/>
    <lineage>
        <taxon>Bacteria</taxon>
        <taxon>Pseudomonadati</taxon>
        <taxon>Pseudomonadota</taxon>
        <taxon>Gammaproteobacteria</taxon>
        <taxon>Alteromonadales</taxon>
        <taxon>Alteromonadaceae</taxon>
        <taxon>Alteromonas/Salinimonas group</taxon>
        <taxon>Alteromonas</taxon>
    </lineage>
</organism>